<evidence type="ECO:0000259" key="1">
    <source>
        <dbReference type="Pfam" id="PF03190"/>
    </source>
</evidence>
<dbReference type="InterPro" id="IPR004879">
    <property type="entry name" value="Ssp411-like_TRX"/>
</dbReference>
<evidence type="ECO:0000313" key="2">
    <source>
        <dbReference type="EMBL" id="MFD2239183.1"/>
    </source>
</evidence>
<comment type="caution">
    <text evidence="2">The sequence shown here is derived from an EMBL/GenBank/DDBJ whole genome shotgun (WGS) entry which is preliminary data.</text>
</comment>
<dbReference type="Gene3D" id="3.40.30.10">
    <property type="entry name" value="Glutaredoxin"/>
    <property type="match status" value="1"/>
</dbReference>
<organism evidence="2 3">
    <name type="scientific">Aureimonas populi</name>
    <dbReference type="NCBI Taxonomy" id="1701758"/>
    <lineage>
        <taxon>Bacteria</taxon>
        <taxon>Pseudomonadati</taxon>
        <taxon>Pseudomonadota</taxon>
        <taxon>Alphaproteobacteria</taxon>
        <taxon>Hyphomicrobiales</taxon>
        <taxon>Aurantimonadaceae</taxon>
        <taxon>Aureimonas</taxon>
    </lineage>
</organism>
<keyword evidence="3" id="KW-1185">Reference proteome</keyword>
<proteinExistence type="predicted"/>
<dbReference type="RefSeq" id="WP_209738665.1">
    <property type="nucleotide sequence ID" value="NZ_CP072611.1"/>
</dbReference>
<dbReference type="EMBL" id="JBHUIJ010000027">
    <property type="protein sequence ID" value="MFD2239183.1"/>
    <property type="molecule type" value="Genomic_DNA"/>
</dbReference>
<dbReference type="InterPro" id="IPR008928">
    <property type="entry name" value="6-hairpin_glycosidase_sf"/>
</dbReference>
<dbReference type="Pfam" id="PF03190">
    <property type="entry name" value="Thioredox_DsbH"/>
    <property type="match status" value="1"/>
</dbReference>
<dbReference type="InterPro" id="IPR036249">
    <property type="entry name" value="Thioredoxin-like_sf"/>
</dbReference>
<feature type="domain" description="Spermatogenesis-associated protein 20-like TRX" evidence="1">
    <location>
        <begin position="7"/>
        <end position="167"/>
    </location>
</feature>
<accession>A0ABW5CSX6</accession>
<dbReference type="PANTHER" id="PTHR42899">
    <property type="entry name" value="SPERMATOGENESIS-ASSOCIATED PROTEIN 20"/>
    <property type="match status" value="1"/>
</dbReference>
<dbReference type="Proteomes" id="UP001597371">
    <property type="component" value="Unassembled WGS sequence"/>
</dbReference>
<dbReference type="PANTHER" id="PTHR42899:SF1">
    <property type="entry name" value="SPERMATOGENESIS-ASSOCIATED PROTEIN 20"/>
    <property type="match status" value="1"/>
</dbReference>
<dbReference type="Gene3D" id="1.50.10.10">
    <property type="match status" value="1"/>
</dbReference>
<name>A0ABW5CSX6_9HYPH</name>
<dbReference type="InterPro" id="IPR012341">
    <property type="entry name" value="6hp_glycosidase-like_sf"/>
</dbReference>
<dbReference type="SUPFAM" id="SSF48208">
    <property type="entry name" value="Six-hairpin glycosidases"/>
    <property type="match status" value="1"/>
</dbReference>
<evidence type="ECO:0000313" key="3">
    <source>
        <dbReference type="Proteomes" id="UP001597371"/>
    </source>
</evidence>
<sequence>MTGDNGNRLGNAVSPYLLQHRDNPVHWREWSAETLAEAQALDRPILLSVGYAACHWCHVMAHESFEDEATAAVMNRLFVNVKVDREERPDLDHLYMSALHAIGEQGGWPMTMFLTPRGEPFHGGTYFPKRASHGRPGFVELLEAVGRAWEERRGQLQDGADRISAHLAGFLAGAKAHGALPPAAFEETAGRIARMVDPVLGGMGGAPKFPNAPYFEILARSAFPTGPAAHREAFLTTLSSLCEGGIYDHLGGGLHRYSVDARWLVPHFEKMLYDNAQFLRHLLWGWRATGQDLYRRRIEETVGWLAREMVVEGGGLAASLDADSPDEDGHPEEGAFYVWAPTAIDAALGERAADFRRRYDAGPRGNWEGRIVLNRLGGTGPAEAFHDEERGILLALRQARVRPGRDDKVLADWNGMAIRALAEIAHVLEHDAARVLAVNAYRFVMRALWRDGRLHHAAREGRVAGLASTADYGAMIAAASQLFALTLDARYLADAKRLAEAAERWHADGTGGHWMTAEDAGDVLIRLRGDGDEAVPSPTAQLLEGLALLAQISGEAAEIERAGRAMETAAGRIAANPAAYPGILSALHRRDHAGELAILGDARGDLVTQANRMVDLSRLDFTADDPARLPGVLSSVDPGRRPAAYLCAGQSCRPPVFDARVLEALLAGA</sequence>
<protein>
    <submittedName>
        <fullName evidence="2">Thioredoxin domain-containing protein</fullName>
    </submittedName>
</protein>
<reference evidence="3" key="1">
    <citation type="journal article" date="2019" name="Int. J. Syst. Evol. Microbiol.">
        <title>The Global Catalogue of Microorganisms (GCM) 10K type strain sequencing project: providing services to taxonomists for standard genome sequencing and annotation.</title>
        <authorList>
            <consortium name="The Broad Institute Genomics Platform"/>
            <consortium name="The Broad Institute Genome Sequencing Center for Infectious Disease"/>
            <person name="Wu L."/>
            <person name="Ma J."/>
        </authorList>
    </citation>
    <scope>NUCLEOTIDE SEQUENCE [LARGE SCALE GENOMIC DNA]</scope>
    <source>
        <strain evidence="3">ZS-35-S2</strain>
    </source>
</reference>
<gene>
    <name evidence="2" type="ORF">ACFSKQ_17170</name>
</gene>
<dbReference type="SUPFAM" id="SSF52833">
    <property type="entry name" value="Thioredoxin-like"/>
    <property type="match status" value="1"/>
</dbReference>
<dbReference type="InterPro" id="IPR024705">
    <property type="entry name" value="Ssp411"/>
</dbReference>
<dbReference type="CDD" id="cd02955">
    <property type="entry name" value="SSP411"/>
    <property type="match status" value="1"/>
</dbReference>
<dbReference type="PIRSF" id="PIRSF006402">
    <property type="entry name" value="UCP006402_thioredoxin"/>
    <property type="match status" value="1"/>
</dbReference>